<dbReference type="PANTHER" id="PTHR36931">
    <property type="entry name" value="UPF0153 PROTEIN YEIW"/>
    <property type="match status" value="1"/>
</dbReference>
<keyword evidence="2" id="KW-1185">Reference proteome</keyword>
<reference evidence="2" key="1">
    <citation type="submission" date="2012-03" db="EMBL/GenBank/DDBJ databases">
        <title>Complete sequence of chromosome of Deinococcus peraridilitoris DSM 19664.</title>
        <authorList>
            <person name="Lucas S."/>
            <person name="Copeland A."/>
            <person name="Lapidus A."/>
            <person name="Glavina del Rio T."/>
            <person name="Dalin E."/>
            <person name="Tice H."/>
            <person name="Bruce D."/>
            <person name="Goodwin L."/>
            <person name="Pitluck S."/>
            <person name="Peters L."/>
            <person name="Mikhailova N."/>
            <person name="Lu M."/>
            <person name="Kyrpides N."/>
            <person name="Mavromatis K."/>
            <person name="Ivanova N."/>
            <person name="Brettin T."/>
            <person name="Detter J.C."/>
            <person name="Han C."/>
            <person name="Larimer F."/>
            <person name="Land M."/>
            <person name="Hauser L."/>
            <person name="Markowitz V."/>
            <person name="Cheng J.-F."/>
            <person name="Hugenholtz P."/>
            <person name="Woyke T."/>
            <person name="Wu D."/>
            <person name="Pukall R."/>
            <person name="Steenblock K."/>
            <person name="Brambilla E."/>
            <person name="Klenk H.-P."/>
            <person name="Eisen J.A."/>
        </authorList>
    </citation>
    <scope>NUCLEOTIDE SEQUENCE [LARGE SCALE GENOMIC DNA]</scope>
    <source>
        <strain evidence="2">DSM 19664 / LMG 22246 / CIP 109416 / KR-200</strain>
    </source>
</reference>
<dbReference type="HOGENOM" id="CLU_168237_1_0_0"/>
<name>L0A4Q5_DEIPD</name>
<gene>
    <name evidence="1" type="ordered locus">Deipe_3435</name>
</gene>
<dbReference type="KEGG" id="dpd:Deipe_3435"/>
<accession>L0A4Q5</accession>
<dbReference type="PANTHER" id="PTHR36931:SF1">
    <property type="entry name" value="UPF0153 PROTEIN YEIW"/>
    <property type="match status" value="1"/>
</dbReference>
<organism evidence="1 2">
    <name type="scientific">Deinococcus peraridilitoris (strain DSM 19664 / LMG 22246 / CIP 109416 / KR-200)</name>
    <dbReference type="NCBI Taxonomy" id="937777"/>
    <lineage>
        <taxon>Bacteria</taxon>
        <taxon>Thermotogati</taxon>
        <taxon>Deinococcota</taxon>
        <taxon>Deinococci</taxon>
        <taxon>Deinococcales</taxon>
        <taxon>Deinococcaceae</taxon>
        <taxon>Deinococcus</taxon>
    </lineage>
</organism>
<proteinExistence type="predicted"/>
<dbReference type="OrthoDB" id="71604at2"/>
<dbReference type="RefSeq" id="WP_015237166.1">
    <property type="nucleotide sequence ID" value="NC_019793.1"/>
</dbReference>
<dbReference type="Proteomes" id="UP000010467">
    <property type="component" value="Chromosome"/>
</dbReference>
<sequence length="110" mass="12403">MSQVLPDLFRSPPDVAPRSPWRRECSSCGACCAAPDITALHKPLGVACRNLDAHCRCQVYLERPDVCRNYRPDWVCGEVAPLPSLEARVARFLELYQLTPEHTFTSHEAH</sequence>
<dbReference type="InterPro" id="IPR052572">
    <property type="entry name" value="UPF0153_domain"/>
</dbReference>
<dbReference type="eggNOG" id="COG0727">
    <property type="taxonomic scope" value="Bacteria"/>
</dbReference>
<protein>
    <submittedName>
        <fullName evidence="1">Uncharacterized protein</fullName>
    </submittedName>
</protein>
<dbReference type="AlphaFoldDB" id="L0A4Q5"/>
<evidence type="ECO:0000313" key="1">
    <source>
        <dbReference type="EMBL" id="AFZ68868.1"/>
    </source>
</evidence>
<dbReference type="EMBL" id="CP003382">
    <property type="protein sequence ID" value="AFZ68868.1"/>
    <property type="molecule type" value="Genomic_DNA"/>
</dbReference>
<evidence type="ECO:0000313" key="2">
    <source>
        <dbReference type="Proteomes" id="UP000010467"/>
    </source>
</evidence>
<dbReference type="STRING" id="937777.Deipe_3435"/>
<dbReference type="PATRIC" id="fig|937777.3.peg.3447"/>